<evidence type="ECO:0000313" key="2">
    <source>
        <dbReference type="EMBL" id="CAA9357149.1"/>
    </source>
</evidence>
<feature type="compositionally biased region" description="Basic and acidic residues" evidence="1">
    <location>
        <begin position="214"/>
        <end position="227"/>
    </location>
</feature>
<proteinExistence type="predicted"/>
<name>A0A6J4ME32_9ACTN</name>
<dbReference type="GO" id="GO:0005524">
    <property type="term" value="F:ATP binding"/>
    <property type="evidence" value="ECO:0007669"/>
    <property type="project" value="UniProtKB-KW"/>
</dbReference>
<feature type="compositionally biased region" description="Basic residues" evidence="1">
    <location>
        <begin position="315"/>
        <end position="329"/>
    </location>
</feature>
<dbReference type="EMBL" id="CADCUE010000259">
    <property type="protein sequence ID" value="CAA9357149.1"/>
    <property type="molecule type" value="Genomic_DNA"/>
</dbReference>
<feature type="region of interest" description="Disordered" evidence="1">
    <location>
        <begin position="1"/>
        <end position="329"/>
    </location>
</feature>
<feature type="non-terminal residue" evidence="2">
    <location>
        <position position="1"/>
    </location>
</feature>
<accession>A0A6J4ME32</accession>
<evidence type="ECO:0000256" key="1">
    <source>
        <dbReference type="SAM" id="MobiDB-lite"/>
    </source>
</evidence>
<dbReference type="AlphaFoldDB" id="A0A6J4ME32"/>
<feature type="compositionally biased region" description="Gly residues" evidence="1">
    <location>
        <begin position="189"/>
        <end position="202"/>
    </location>
</feature>
<feature type="compositionally biased region" description="Basic and acidic residues" evidence="1">
    <location>
        <begin position="145"/>
        <end position="162"/>
    </location>
</feature>
<reference evidence="2" key="1">
    <citation type="submission" date="2020-02" db="EMBL/GenBank/DDBJ databases">
        <authorList>
            <person name="Meier V. D."/>
        </authorList>
    </citation>
    <scope>NUCLEOTIDE SEQUENCE</scope>
    <source>
        <strain evidence="2">AVDCRST_MAG16</strain>
    </source>
</reference>
<keyword evidence="2" id="KW-0067">ATP-binding</keyword>
<feature type="compositionally biased region" description="Basic residues" evidence="1">
    <location>
        <begin position="228"/>
        <end position="237"/>
    </location>
</feature>
<organism evidence="2">
    <name type="scientific">uncultured Frankineae bacterium</name>
    <dbReference type="NCBI Taxonomy" id="437475"/>
    <lineage>
        <taxon>Bacteria</taxon>
        <taxon>Bacillati</taxon>
        <taxon>Actinomycetota</taxon>
        <taxon>Actinomycetes</taxon>
        <taxon>Frankiales</taxon>
        <taxon>environmental samples</taxon>
    </lineage>
</organism>
<protein>
    <submittedName>
        <fullName evidence="2">Efflux ABC transporter, ATP-binding protein</fullName>
    </submittedName>
</protein>
<gene>
    <name evidence="2" type="ORF">AVDCRST_MAG16-2767</name>
</gene>
<keyword evidence="2" id="KW-0547">Nucleotide-binding</keyword>
<feature type="compositionally biased region" description="Pro residues" evidence="1">
    <location>
        <begin position="106"/>
        <end position="115"/>
    </location>
</feature>
<feature type="compositionally biased region" description="Basic residues" evidence="1">
    <location>
        <begin position="35"/>
        <end position="50"/>
    </location>
</feature>
<feature type="compositionally biased region" description="Basic residues" evidence="1">
    <location>
        <begin position="1"/>
        <end position="24"/>
    </location>
</feature>
<sequence>DRRARRGAHGRHPSGGRRRRRRHLRVDQALSQRPGGRRRPRAGRATRQRHGVPGPQRVGQDDHHPHAAGPGDPDQRAGAAARRTHPAGQRTGPPPRRGARGGTGVPPVPLGPRQPRPARRRRPHRRPAHQPHADRHRPRAGGAGSRRDQALPHLLARHEAAARARRRAAAPARAVRAGRAHQRARPAGDPGGPHAGARAGGGRLHRARLLPPAGRDRADLRPGDGHARRSGRRRRHPAGAVAARPTVRGRRDPCAGGRRQRAAPARGQLRRPRPGRAAAVRRPARRPGRGRHARARARRRAGAGHRPQGALPRGPVRRAHRRGLRCRRL</sequence>
<feature type="compositionally biased region" description="Basic residues" evidence="1">
    <location>
        <begin position="282"/>
        <end position="303"/>
    </location>
</feature>
<feature type="compositionally biased region" description="Basic residues" evidence="1">
    <location>
        <begin position="116"/>
        <end position="139"/>
    </location>
</feature>
<feature type="non-terminal residue" evidence="2">
    <location>
        <position position="329"/>
    </location>
</feature>